<dbReference type="STRING" id="22663.A0A2I0K229"/>
<dbReference type="PANTHER" id="PTHR31286">
    <property type="entry name" value="GLYCINE-RICH CELL WALL STRUCTURAL PROTEIN 1.8-LIKE"/>
    <property type="match status" value="1"/>
</dbReference>
<dbReference type="Pfam" id="PF14111">
    <property type="entry name" value="DUF4283"/>
    <property type="match status" value="1"/>
</dbReference>
<evidence type="ECO:0000259" key="1">
    <source>
        <dbReference type="Pfam" id="PF14111"/>
    </source>
</evidence>
<evidence type="ECO:0000313" key="2">
    <source>
        <dbReference type="EMBL" id="PKI62163.1"/>
    </source>
</evidence>
<dbReference type="EMBL" id="PGOL01000988">
    <property type="protein sequence ID" value="PKI62163.1"/>
    <property type="molecule type" value="Genomic_DNA"/>
</dbReference>
<dbReference type="Proteomes" id="UP000233551">
    <property type="component" value="Unassembled WGS sequence"/>
</dbReference>
<name>A0A2I0K229_PUNGR</name>
<comment type="caution">
    <text evidence="2">The sequence shown here is derived from an EMBL/GenBank/DDBJ whole genome shotgun (WGS) entry which is preliminary data.</text>
</comment>
<protein>
    <recommendedName>
        <fullName evidence="1">DUF4283 domain-containing protein</fullName>
    </recommendedName>
</protein>
<gene>
    <name evidence="2" type="ORF">CRG98_017536</name>
</gene>
<proteinExistence type="predicted"/>
<dbReference type="Gene3D" id="3.60.10.10">
    <property type="entry name" value="Endonuclease/exonuclease/phosphatase"/>
    <property type="match status" value="1"/>
</dbReference>
<reference evidence="2 3" key="1">
    <citation type="submission" date="2017-11" db="EMBL/GenBank/DDBJ databases">
        <title>De-novo sequencing of pomegranate (Punica granatum L.) genome.</title>
        <authorList>
            <person name="Akparov Z."/>
            <person name="Amiraslanov A."/>
            <person name="Hajiyeva S."/>
            <person name="Abbasov M."/>
            <person name="Kaur K."/>
            <person name="Hamwieh A."/>
            <person name="Solovyev V."/>
            <person name="Salamov A."/>
            <person name="Braich B."/>
            <person name="Kosarev P."/>
            <person name="Mahmoud A."/>
            <person name="Hajiyev E."/>
            <person name="Babayeva S."/>
            <person name="Izzatullayeva V."/>
            <person name="Mammadov A."/>
            <person name="Mammadov A."/>
            <person name="Sharifova S."/>
            <person name="Ojaghi J."/>
            <person name="Eynullazada K."/>
            <person name="Bayramov B."/>
            <person name="Abdulazimova A."/>
            <person name="Shahmuradov I."/>
        </authorList>
    </citation>
    <scope>NUCLEOTIDE SEQUENCE [LARGE SCALE GENOMIC DNA]</scope>
    <source>
        <strain evidence="3">cv. AG2017</strain>
        <tissue evidence="2">Leaf</tissue>
    </source>
</reference>
<organism evidence="2 3">
    <name type="scientific">Punica granatum</name>
    <name type="common">Pomegranate</name>
    <dbReference type="NCBI Taxonomy" id="22663"/>
    <lineage>
        <taxon>Eukaryota</taxon>
        <taxon>Viridiplantae</taxon>
        <taxon>Streptophyta</taxon>
        <taxon>Embryophyta</taxon>
        <taxon>Tracheophyta</taxon>
        <taxon>Spermatophyta</taxon>
        <taxon>Magnoliopsida</taxon>
        <taxon>eudicotyledons</taxon>
        <taxon>Gunneridae</taxon>
        <taxon>Pentapetalae</taxon>
        <taxon>rosids</taxon>
        <taxon>malvids</taxon>
        <taxon>Myrtales</taxon>
        <taxon>Lythraceae</taxon>
        <taxon>Punica</taxon>
    </lineage>
</organism>
<dbReference type="SUPFAM" id="SSF56219">
    <property type="entry name" value="DNase I-like"/>
    <property type="match status" value="1"/>
</dbReference>
<dbReference type="PANTHER" id="PTHR31286:SF165">
    <property type="entry name" value="DUF4283 DOMAIN-CONTAINING PROTEIN"/>
    <property type="match status" value="1"/>
</dbReference>
<dbReference type="AlphaFoldDB" id="A0A2I0K229"/>
<sequence>MATGVAKSAEELPASALQSSANVAQNQSKSISVGRFMGKSPDFGKVVSVVNGLWGKQGRVTVSTMGSMFVFQIPIEDVMTWVLETGPWHVEKQFLILQKWSPQFTKEDLSMRKMPIWVQLRKIPLQYFHPKGISYLASAIGKPLYMDRATAIRSRLDYAKVCIEVEVEKQIPEVLTVDLGNNYTVNVLVDIPWLPDKCDRCNVLGHRCNNPSKCSPGEPPVTVPTKKRCFPSELAVPVPAEKRCLSDELEVPVPSEKRYPPGNLPVPTESKCFEVSVVLSAHSVDAKAPVIVPKSCEASSSVQHNEARGMQSANLIKGRNQLLGGRQTVAELDEDEEGQISAASTEDEWEIATTKMVQLEGKRHQRNASKGVAQAVLKVQGSRKSRSSKGGLNDPLKQKLVYKFAKDYDLGIFAIIETRVKEDKCKKIVDRWKGWYLFENYQFAENGRLWIMVWEDLQVQILSKSNQFIHLLLNVPKGVGWIAVTFVYASNNMLERRELWHDLHTLAANMRHRWALMGDFNAIKGIEEAKAVGREMVIDQSMRDFADFMDSTELTDHPSIGCYFTWSNKR</sequence>
<evidence type="ECO:0000313" key="3">
    <source>
        <dbReference type="Proteomes" id="UP000233551"/>
    </source>
</evidence>
<feature type="domain" description="DUF4283" evidence="1">
    <location>
        <begin position="27"/>
        <end position="105"/>
    </location>
</feature>
<keyword evidence="3" id="KW-1185">Reference proteome</keyword>
<dbReference type="InterPro" id="IPR040256">
    <property type="entry name" value="At4g02000-like"/>
</dbReference>
<dbReference type="InterPro" id="IPR025558">
    <property type="entry name" value="DUF4283"/>
</dbReference>
<dbReference type="InterPro" id="IPR036691">
    <property type="entry name" value="Endo/exonu/phosph_ase_sf"/>
</dbReference>
<accession>A0A2I0K229</accession>